<feature type="transmembrane region" description="Helical" evidence="1">
    <location>
        <begin position="210"/>
        <end position="235"/>
    </location>
</feature>
<feature type="transmembrane region" description="Helical" evidence="1">
    <location>
        <begin position="157"/>
        <end position="179"/>
    </location>
</feature>
<reference evidence="2" key="1">
    <citation type="submission" date="2020-05" db="EMBL/GenBank/DDBJ databases">
        <authorList>
            <person name="Chiriac C."/>
            <person name="Salcher M."/>
            <person name="Ghai R."/>
            <person name="Kavagutti S V."/>
        </authorList>
    </citation>
    <scope>NUCLEOTIDE SEQUENCE</scope>
</reference>
<dbReference type="EMBL" id="CAFBIY010000021">
    <property type="protein sequence ID" value="CAB4847949.1"/>
    <property type="molecule type" value="Genomic_DNA"/>
</dbReference>
<organism evidence="2">
    <name type="scientific">freshwater metagenome</name>
    <dbReference type="NCBI Taxonomy" id="449393"/>
    <lineage>
        <taxon>unclassified sequences</taxon>
        <taxon>metagenomes</taxon>
        <taxon>ecological metagenomes</taxon>
    </lineage>
</organism>
<keyword evidence="1" id="KW-0472">Membrane</keyword>
<keyword evidence="1" id="KW-0812">Transmembrane</keyword>
<evidence type="ECO:0000256" key="1">
    <source>
        <dbReference type="SAM" id="Phobius"/>
    </source>
</evidence>
<protein>
    <submittedName>
        <fullName evidence="2">Unannotated protein</fullName>
    </submittedName>
</protein>
<dbReference type="AlphaFoldDB" id="A0A6J7BVF2"/>
<sequence length="375" mass="40483">MVRWVDVVGSDLPYLAITGLCLATLARWLSRGPITTRQAIGLGALGAAAFSFRNEGLGITAALLLGIGASHLFTATRTTWRPVLRLASIRAAIAGGVAIGITFVLQLFLPYDMLPSYKGSGPGRITANWSAYVRAVTDQFGFYNGSKRRFEAFGHPALGTTLLCVFLILLAFGVARMVLRHDVMDIVLLFTGLIHAYTALTFFVPSNRYAYVTVAVMFIAVAQGATVLVSGITRWFRSGDGGRKRKVAAALMFGLIAVFPAAQISPYRKLVVYAAAARDADRPLPGPYEDQSIEMYAAVLRYTTADDVILCLKPRAMTLFTNRSSVKIIGGAAAPEVATYMAVQETSSGKLNDVPHGSTDLWSNSIWHLLRLPKG</sequence>
<accession>A0A6J7BVF2</accession>
<feature type="transmembrane region" description="Helical" evidence="1">
    <location>
        <begin position="58"/>
        <end position="75"/>
    </location>
</feature>
<keyword evidence="1" id="KW-1133">Transmembrane helix</keyword>
<feature type="transmembrane region" description="Helical" evidence="1">
    <location>
        <begin position="87"/>
        <end position="109"/>
    </location>
</feature>
<name>A0A6J7BVF2_9ZZZZ</name>
<feature type="transmembrane region" description="Helical" evidence="1">
    <location>
        <begin position="247"/>
        <end position="264"/>
    </location>
</feature>
<feature type="transmembrane region" description="Helical" evidence="1">
    <location>
        <begin position="12"/>
        <end position="29"/>
    </location>
</feature>
<gene>
    <name evidence="2" type="ORF">UFOPK3267_00591</name>
</gene>
<evidence type="ECO:0000313" key="2">
    <source>
        <dbReference type="EMBL" id="CAB4847949.1"/>
    </source>
</evidence>
<proteinExistence type="predicted"/>
<feature type="transmembrane region" description="Helical" evidence="1">
    <location>
        <begin position="186"/>
        <end position="204"/>
    </location>
</feature>